<feature type="chain" id="PRO_5035420950" description="Clock-controlled protein 6" evidence="2">
    <location>
        <begin position="16"/>
        <end position="164"/>
    </location>
</feature>
<dbReference type="GO" id="GO:0009277">
    <property type="term" value="C:fungal-type cell wall"/>
    <property type="evidence" value="ECO:0007669"/>
    <property type="project" value="TreeGrafter"/>
</dbReference>
<evidence type="ECO:0000256" key="2">
    <source>
        <dbReference type="SAM" id="SignalP"/>
    </source>
</evidence>
<sequence>MKFVAALAFAAGVAAHAKNVTYTTEVVTAYTTYCPGPTEIVHGDKTYTVTEATTLTITDCPCTVTKPVLTTSAVVCHNCPAPTHEAGKPGHPGQPGKPVHGGSNSTLVPVYPTGSHGGEGSHPGKPVATPTGGSGEQVPTAGAGKVAAFSGAGLAALVGLAAFL</sequence>
<keyword evidence="2" id="KW-0732">Signal</keyword>
<feature type="compositionally biased region" description="Low complexity" evidence="1">
    <location>
        <begin position="89"/>
        <end position="102"/>
    </location>
</feature>
<dbReference type="AlphaFoldDB" id="A0A8K0WHN1"/>
<gene>
    <name evidence="3" type="ORF">BKA59DRAFT_11613</name>
</gene>
<comment type="caution">
    <text evidence="3">The sequence shown here is derived from an EMBL/GenBank/DDBJ whole genome shotgun (WGS) entry which is preliminary data.</text>
</comment>
<dbReference type="EMBL" id="JAGPXF010000001">
    <property type="protein sequence ID" value="KAH7262063.1"/>
    <property type="molecule type" value="Genomic_DNA"/>
</dbReference>
<dbReference type="Proteomes" id="UP000813427">
    <property type="component" value="Unassembled WGS sequence"/>
</dbReference>
<keyword evidence="4" id="KW-1185">Reference proteome</keyword>
<evidence type="ECO:0000313" key="4">
    <source>
        <dbReference type="Proteomes" id="UP000813427"/>
    </source>
</evidence>
<feature type="region of interest" description="Disordered" evidence="1">
    <location>
        <begin position="84"/>
        <end position="139"/>
    </location>
</feature>
<accession>A0A8K0WHN1</accession>
<dbReference type="OrthoDB" id="4094614at2759"/>
<dbReference type="InterPro" id="IPR038843">
    <property type="entry name" value="Sed1/Spi1"/>
</dbReference>
<proteinExistence type="predicted"/>
<feature type="signal peptide" evidence="2">
    <location>
        <begin position="1"/>
        <end position="15"/>
    </location>
</feature>
<organism evidence="3 4">
    <name type="scientific">Fusarium tricinctum</name>
    <dbReference type="NCBI Taxonomy" id="61284"/>
    <lineage>
        <taxon>Eukaryota</taxon>
        <taxon>Fungi</taxon>
        <taxon>Dikarya</taxon>
        <taxon>Ascomycota</taxon>
        <taxon>Pezizomycotina</taxon>
        <taxon>Sordariomycetes</taxon>
        <taxon>Hypocreomycetidae</taxon>
        <taxon>Hypocreales</taxon>
        <taxon>Nectriaceae</taxon>
        <taxon>Fusarium</taxon>
        <taxon>Fusarium tricinctum species complex</taxon>
    </lineage>
</organism>
<evidence type="ECO:0000313" key="3">
    <source>
        <dbReference type="EMBL" id="KAH7262063.1"/>
    </source>
</evidence>
<dbReference type="GO" id="GO:0031505">
    <property type="term" value="P:fungal-type cell wall organization"/>
    <property type="evidence" value="ECO:0007669"/>
    <property type="project" value="InterPro"/>
</dbReference>
<name>A0A8K0WHN1_9HYPO</name>
<protein>
    <recommendedName>
        <fullName evidence="5">Clock-controlled protein 6</fullName>
    </recommendedName>
</protein>
<dbReference type="GO" id="GO:0005199">
    <property type="term" value="F:structural constituent of cell wall"/>
    <property type="evidence" value="ECO:0007669"/>
    <property type="project" value="InterPro"/>
</dbReference>
<dbReference type="PANTHER" id="PTHR35523">
    <property type="entry name" value="CELL WALL PROTEIN SED1"/>
    <property type="match status" value="1"/>
</dbReference>
<evidence type="ECO:0008006" key="5">
    <source>
        <dbReference type="Google" id="ProtNLM"/>
    </source>
</evidence>
<dbReference type="PANTHER" id="PTHR35523:SF1">
    <property type="entry name" value="CELL WALL PROTEIN SED1"/>
    <property type="match status" value="1"/>
</dbReference>
<evidence type="ECO:0000256" key="1">
    <source>
        <dbReference type="SAM" id="MobiDB-lite"/>
    </source>
</evidence>
<reference evidence="3" key="1">
    <citation type="journal article" date="2021" name="Nat. Commun.">
        <title>Genetic determinants of endophytism in the Arabidopsis root mycobiome.</title>
        <authorList>
            <person name="Mesny F."/>
            <person name="Miyauchi S."/>
            <person name="Thiergart T."/>
            <person name="Pickel B."/>
            <person name="Atanasova L."/>
            <person name="Karlsson M."/>
            <person name="Huettel B."/>
            <person name="Barry K.W."/>
            <person name="Haridas S."/>
            <person name="Chen C."/>
            <person name="Bauer D."/>
            <person name="Andreopoulos W."/>
            <person name="Pangilinan J."/>
            <person name="LaButti K."/>
            <person name="Riley R."/>
            <person name="Lipzen A."/>
            <person name="Clum A."/>
            <person name="Drula E."/>
            <person name="Henrissat B."/>
            <person name="Kohler A."/>
            <person name="Grigoriev I.V."/>
            <person name="Martin F.M."/>
            <person name="Hacquard S."/>
        </authorList>
    </citation>
    <scope>NUCLEOTIDE SEQUENCE</scope>
    <source>
        <strain evidence="3">MPI-SDFR-AT-0068</strain>
    </source>
</reference>